<sequence length="437" mass="48515">MKILVLSQYWRPENGVPQRRWAWFTEILARENVDVDVVAPPSHYMREESLREWMRNSRTRKATAVETGSNGETIFRSAYFPSSHSLTSRAVNQAVVAGGIGLEVLRRFKHGHRELPDVIVGTVPALPVAPVTALVASALRIPYVIDLRDAWPDLLSEADSWNESTGRRSLREKILSKGPLQLLVRFTEAILWKVLREADGLIVTSSALEEELRTRYGVNKDSLRITTIRNVFPPETRFRRSAPDPRDSGTLRVIYAGTLGRAQHLQNAVKAAAIAKDNGIDIRLRFIGAGAARDSVSQLADSLGVDAEFVVRKPADALDDDYAWADTALVHLTDWDGLKRAVPSKTYELMEVGLHISGVINGEAAQLIRDQQAGDVVPPEDPEALAALWEDLARSPERLEMNTRASQWVSCVREKEAPAALIQLLSAVSKKHTSDET</sequence>
<gene>
    <name evidence="5" type="ORF">CIG21_02525</name>
</gene>
<evidence type="ECO:0000256" key="2">
    <source>
        <dbReference type="ARBA" id="ARBA00022679"/>
    </source>
</evidence>
<dbReference type="InterPro" id="IPR028098">
    <property type="entry name" value="Glyco_trans_4-like_N"/>
</dbReference>
<reference evidence="5 6" key="1">
    <citation type="submission" date="2017-08" db="EMBL/GenBank/DDBJ databases">
        <authorList>
            <person name="de Groot N.N."/>
        </authorList>
    </citation>
    <scope>NUCLEOTIDE SEQUENCE [LARGE SCALE GENOMIC DNA]</scope>
    <source>
        <strain evidence="5 6">NBT06-6</strain>
    </source>
</reference>
<feature type="domain" description="Glycosyl transferase family 1" evidence="3">
    <location>
        <begin position="247"/>
        <end position="400"/>
    </location>
</feature>
<dbReference type="GO" id="GO:0016757">
    <property type="term" value="F:glycosyltransferase activity"/>
    <property type="evidence" value="ECO:0007669"/>
    <property type="project" value="UniProtKB-KW"/>
</dbReference>
<keyword evidence="1" id="KW-0328">Glycosyltransferase</keyword>
<dbReference type="Pfam" id="PF00534">
    <property type="entry name" value="Glycos_transf_1"/>
    <property type="match status" value="1"/>
</dbReference>
<dbReference type="Proteomes" id="UP000215771">
    <property type="component" value="Unassembled WGS sequence"/>
</dbReference>
<dbReference type="InterPro" id="IPR001296">
    <property type="entry name" value="Glyco_trans_1"/>
</dbReference>
<protein>
    <submittedName>
        <fullName evidence="5">Glycosyltransferase WbuB</fullName>
    </submittedName>
</protein>
<evidence type="ECO:0000313" key="5">
    <source>
        <dbReference type="EMBL" id="PAJ71063.1"/>
    </source>
</evidence>
<feature type="domain" description="Glycosyltransferase subfamily 4-like N-terminal" evidence="4">
    <location>
        <begin position="18"/>
        <end position="223"/>
    </location>
</feature>
<dbReference type="Gene3D" id="3.40.50.2000">
    <property type="entry name" value="Glycogen Phosphorylase B"/>
    <property type="match status" value="2"/>
</dbReference>
<comment type="caution">
    <text evidence="5">The sequence shown here is derived from an EMBL/GenBank/DDBJ whole genome shotgun (WGS) entry which is preliminary data.</text>
</comment>
<accession>A0A269PI13</accession>
<dbReference type="SUPFAM" id="SSF53756">
    <property type="entry name" value="UDP-Glycosyltransferase/glycogen phosphorylase"/>
    <property type="match status" value="1"/>
</dbReference>
<dbReference type="EMBL" id="NQMQ01000002">
    <property type="protein sequence ID" value="PAJ71063.1"/>
    <property type="molecule type" value="Genomic_DNA"/>
</dbReference>
<evidence type="ECO:0000259" key="3">
    <source>
        <dbReference type="Pfam" id="PF00534"/>
    </source>
</evidence>
<dbReference type="AlphaFoldDB" id="A0A269PI13"/>
<organism evidence="5 6">
    <name type="scientific">Corynebacterium hadale</name>
    <dbReference type="NCBI Taxonomy" id="2026255"/>
    <lineage>
        <taxon>Bacteria</taxon>
        <taxon>Bacillati</taxon>
        <taxon>Actinomycetota</taxon>
        <taxon>Actinomycetes</taxon>
        <taxon>Mycobacteriales</taxon>
        <taxon>Corynebacteriaceae</taxon>
        <taxon>Corynebacterium</taxon>
    </lineage>
</organism>
<keyword evidence="2 5" id="KW-0808">Transferase</keyword>
<dbReference type="RefSeq" id="WP_095275530.1">
    <property type="nucleotide sequence ID" value="NZ_CP047655.1"/>
</dbReference>
<evidence type="ECO:0000259" key="4">
    <source>
        <dbReference type="Pfam" id="PF13579"/>
    </source>
</evidence>
<name>A0A269PI13_9CORY</name>
<evidence type="ECO:0000256" key="1">
    <source>
        <dbReference type="ARBA" id="ARBA00022676"/>
    </source>
</evidence>
<dbReference type="PANTHER" id="PTHR12526">
    <property type="entry name" value="GLYCOSYLTRANSFERASE"/>
    <property type="match status" value="1"/>
</dbReference>
<evidence type="ECO:0000313" key="6">
    <source>
        <dbReference type="Proteomes" id="UP000215771"/>
    </source>
</evidence>
<dbReference type="CDD" id="cd03794">
    <property type="entry name" value="GT4_WbuB-like"/>
    <property type="match status" value="1"/>
</dbReference>
<dbReference type="Pfam" id="PF13579">
    <property type="entry name" value="Glyco_trans_4_4"/>
    <property type="match status" value="1"/>
</dbReference>
<proteinExistence type="predicted"/>